<keyword evidence="1" id="KW-0131">Cell cycle</keyword>
<protein>
    <submittedName>
        <fullName evidence="1">FtsZ-binding cell division protein ZapB</fullName>
    </submittedName>
</protein>
<proteinExistence type="predicted"/>
<dbReference type="Proteomes" id="UP000629287">
    <property type="component" value="Unassembled WGS sequence"/>
</dbReference>
<gene>
    <name evidence="1" type="ORF">H4687_007429</name>
</gene>
<evidence type="ECO:0000313" key="2">
    <source>
        <dbReference type="Proteomes" id="UP000629287"/>
    </source>
</evidence>
<accession>A0A8I0PAI4</accession>
<dbReference type="GeneID" id="86831925"/>
<keyword evidence="1" id="KW-0132">Cell division</keyword>
<name>A0A8I0PAI4_9ACTN</name>
<reference evidence="1 2" key="1">
    <citation type="submission" date="2020-10" db="EMBL/GenBank/DDBJ databases">
        <title>Sequencing the genomes of 1000 actinobacteria strains.</title>
        <authorList>
            <person name="Klenk H.-P."/>
        </authorList>
    </citation>
    <scope>NUCLEOTIDE SEQUENCE [LARGE SCALE GENOMIC DNA]</scope>
    <source>
        <strain evidence="1 2">DSM 41803</strain>
    </source>
</reference>
<sequence>MAVSEQEREAIRQYAQALADEAPPLSPEQQDRIKALLGKRPGRQSTAA</sequence>
<dbReference type="OrthoDB" id="5124197at2"/>
<dbReference type="GO" id="GO:0051301">
    <property type="term" value="P:cell division"/>
    <property type="evidence" value="ECO:0007669"/>
    <property type="project" value="UniProtKB-KW"/>
</dbReference>
<dbReference type="RefSeq" id="WP_159026218.1">
    <property type="nucleotide sequence ID" value="NZ_JADBGF010000001.1"/>
</dbReference>
<dbReference type="AlphaFoldDB" id="A0A8I0PAI4"/>
<evidence type="ECO:0000313" key="1">
    <source>
        <dbReference type="EMBL" id="MBE1601300.1"/>
    </source>
</evidence>
<organism evidence="1 2">
    <name type="scientific">Streptomyces stelliscabiei</name>
    <dbReference type="NCBI Taxonomy" id="146820"/>
    <lineage>
        <taxon>Bacteria</taxon>
        <taxon>Bacillati</taxon>
        <taxon>Actinomycetota</taxon>
        <taxon>Actinomycetes</taxon>
        <taxon>Kitasatosporales</taxon>
        <taxon>Streptomycetaceae</taxon>
        <taxon>Streptomyces</taxon>
    </lineage>
</organism>
<comment type="caution">
    <text evidence="1">The sequence shown here is derived from an EMBL/GenBank/DDBJ whole genome shotgun (WGS) entry which is preliminary data.</text>
</comment>
<dbReference type="EMBL" id="JADBGF010000001">
    <property type="protein sequence ID" value="MBE1601300.1"/>
    <property type="molecule type" value="Genomic_DNA"/>
</dbReference>
<keyword evidence="2" id="KW-1185">Reference proteome</keyword>